<reference evidence="10" key="1">
    <citation type="submission" date="2021-01" db="EMBL/GenBank/DDBJ databases">
        <title>Modified the classification status of verrucomicrobia.</title>
        <authorList>
            <person name="Feng X."/>
        </authorList>
    </citation>
    <scope>NUCLEOTIDE SEQUENCE</scope>
    <source>
        <strain evidence="10">KCTC 12986</strain>
    </source>
</reference>
<keyword evidence="8" id="KW-0732">Signal</keyword>
<evidence type="ECO:0000256" key="1">
    <source>
        <dbReference type="ARBA" id="ARBA00004752"/>
    </source>
</evidence>
<evidence type="ECO:0000313" key="10">
    <source>
        <dbReference type="EMBL" id="MBK1833867.1"/>
    </source>
</evidence>
<evidence type="ECO:0000256" key="2">
    <source>
        <dbReference type="ARBA" id="ARBA00005992"/>
    </source>
</evidence>
<dbReference type="GO" id="GO:0016740">
    <property type="term" value="F:transferase activity"/>
    <property type="evidence" value="ECO:0007669"/>
    <property type="project" value="UniProtKB-KW"/>
</dbReference>
<comment type="caution">
    <text evidence="10">The sequence shown here is derived from an EMBL/GenBank/DDBJ whole genome shotgun (WGS) entry which is preliminary data.</text>
</comment>
<dbReference type="PROSITE" id="PS51257">
    <property type="entry name" value="PROKAR_LIPOPROTEIN"/>
    <property type="match status" value="1"/>
</dbReference>
<keyword evidence="4 7" id="KW-0133">Cell shape</keyword>
<dbReference type="AlphaFoldDB" id="A0A934VM37"/>
<comment type="similarity">
    <text evidence="2">Belongs to the YkuD family.</text>
</comment>
<dbReference type="EMBL" id="JAENIO010000014">
    <property type="protein sequence ID" value="MBK1833867.1"/>
    <property type="molecule type" value="Genomic_DNA"/>
</dbReference>
<comment type="pathway">
    <text evidence="1 7">Cell wall biogenesis; peptidoglycan biosynthesis.</text>
</comment>
<dbReference type="SUPFAM" id="SSF141523">
    <property type="entry name" value="L,D-transpeptidase catalytic domain-like"/>
    <property type="match status" value="1"/>
</dbReference>
<gene>
    <name evidence="10" type="ORF">JIN78_07335</name>
</gene>
<keyword evidence="3" id="KW-0808">Transferase</keyword>
<evidence type="ECO:0000259" key="9">
    <source>
        <dbReference type="PROSITE" id="PS52029"/>
    </source>
</evidence>
<evidence type="ECO:0000256" key="6">
    <source>
        <dbReference type="ARBA" id="ARBA00023316"/>
    </source>
</evidence>
<dbReference type="GO" id="GO:0071972">
    <property type="term" value="F:peptidoglycan L,D-transpeptidase activity"/>
    <property type="evidence" value="ECO:0007669"/>
    <property type="project" value="TreeGrafter"/>
</dbReference>
<name>A0A934VM37_9BACT</name>
<protein>
    <submittedName>
        <fullName evidence="10">L,D-transpeptidase</fullName>
    </submittedName>
</protein>
<evidence type="ECO:0000256" key="7">
    <source>
        <dbReference type="PROSITE-ProRule" id="PRU01373"/>
    </source>
</evidence>
<evidence type="ECO:0000256" key="3">
    <source>
        <dbReference type="ARBA" id="ARBA00022679"/>
    </source>
</evidence>
<dbReference type="InterPro" id="IPR050979">
    <property type="entry name" value="LD-transpeptidase"/>
</dbReference>
<keyword evidence="11" id="KW-1185">Reference proteome</keyword>
<organism evidence="10 11">
    <name type="scientific">Roseibacillus ishigakijimensis</name>
    <dbReference type="NCBI Taxonomy" id="454146"/>
    <lineage>
        <taxon>Bacteria</taxon>
        <taxon>Pseudomonadati</taxon>
        <taxon>Verrucomicrobiota</taxon>
        <taxon>Verrucomicrobiia</taxon>
        <taxon>Verrucomicrobiales</taxon>
        <taxon>Verrucomicrobiaceae</taxon>
        <taxon>Roseibacillus</taxon>
    </lineage>
</organism>
<dbReference type="GO" id="GO:0008360">
    <property type="term" value="P:regulation of cell shape"/>
    <property type="evidence" value="ECO:0007669"/>
    <property type="project" value="UniProtKB-UniRule"/>
</dbReference>
<dbReference type="Proteomes" id="UP000604083">
    <property type="component" value="Unassembled WGS sequence"/>
</dbReference>
<sequence>MKLIPQFLAVAALAAGSFLMTSCGGGAPTANTTPANSFKFDPPVTQPSNPNNVKIAISTTAQRLYVVEGDKVLMATPAAVGKASSPTPKGTHRILSKTKFRRRQSQPGRGYPMTYWMSFYGPAYGMHWGFVKPYPCTAGCVRMPLNSARKAFNLARVGTPVHVASSQPWDATIGAKLPNLDDSPLPDPPNSYMQSQQVFTDAEQGKMWNF</sequence>
<dbReference type="RefSeq" id="WP_200391300.1">
    <property type="nucleotide sequence ID" value="NZ_JAENIO010000014.1"/>
</dbReference>
<evidence type="ECO:0000256" key="8">
    <source>
        <dbReference type="SAM" id="SignalP"/>
    </source>
</evidence>
<dbReference type="PROSITE" id="PS52029">
    <property type="entry name" value="LD_TPASE"/>
    <property type="match status" value="1"/>
</dbReference>
<accession>A0A934VM37</accession>
<dbReference type="InterPro" id="IPR038063">
    <property type="entry name" value="Transpep_catalytic_dom"/>
</dbReference>
<dbReference type="PANTHER" id="PTHR30582">
    <property type="entry name" value="L,D-TRANSPEPTIDASE"/>
    <property type="match status" value="1"/>
</dbReference>
<dbReference type="GO" id="GO:0005576">
    <property type="term" value="C:extracellular region"/>
    <property type="evidence" value="ECO:0007669"/>
    <property type="project" value="TreeGrafter"/>
</dbReference>
<dbReference type="PANTHER" id="PTHR30582:SF2">
    <property type="entry name" value="L,D-TRANSPEPTIDASE YCIB-RELATED"/>
    <property type="match status" value="1"/>
</dbReference>
<evidence type="ECO:0000256" key="5">
    <source>
        <dbReference type="ARBA" id="ARBA00022984"/>
    </source>
</evidence>
<feature type="chain" id="PRO_5037151784" evidence="8">
    <location>
        <begin position="27"/>
        <end position="210"/>
    </location>
</feature>
<keyword evidence="5 7" id="KW-0573">Peptidoglycan synthesis</keyword>
<feature type="domain" description="L,D-TPase catalytic" evidence="9">
    <location>
        <begin position="53"/>
        <end position="164"/>
    </location>
</feature>
<evidence type="ECO:0000313" key="11">
    <source>
        <dbReference type="Proteomes" id="UP000604083"/>
    </source>
</evidence>
<dbReference type="GO" id="GO:0018104">
    <property type="term" value="P:peptidoglycan-protein cross-linking"/>
    <property type="evidence" value="ECO:0007669"/>
    <property type="project" value="TreeGrafter"/>
</dbReference>
<evidence type="ECO:0000256" key="4">
    <source>
        <dbReference type="ARBA" id="ARBA00022960"/>
    </source>
</evidence>
<proteinExistence type="inferred from homology"/>
<dbReference type="Pfam" id="PF03734">
    <property type="entry name" value="YkuD"/>
    <property type="match status" value="1"/>
</dbReference>
<dbReference type="CDD" id="cd16913">
    <property type="entry name" value="YkuD_like"/>
    <property type="match status" value="1"/>
</dbReference>
<feature type="active site" description="Nucleophile" evidence="7">
    <location>
        <position position="140"/>
    </location>
</feature>
<dbReference type="GO" id="GO:0071555">
    <property type="term" value="P:cell wall organization"/>
    <property type="evidence" value="ECO:0007669"/>
    <property type="project" value="UniProtKB-UniRule"/>
</dbReference>
<feature type="active site" description="Proton donor/acceptor" evidence="7">
    <location>
        <position position="127"/>
    </location>
</feature>
<keyword evidence="6 7" id="KW-0961">Cell wall biogenesis/degradation</keyword>
<dbReference type="Gene3D" id="2.40.440.10">
    <property type="entry name" value="L,D-transpeptidase catalytic domain-like"/>
    <property type="match status" value="1"/>
</dbReference>
<dbReference type="InterPro" id="IPR005490">
    <property type="entry name" value="LD_TPept_cat_dom"/>
</dbReference>
<feature type="signal peptide" evidence="8">
    <location>
        <begin position="1"/>
        <end position="26"/>
    </location>
</feature>